<accession>A0A939HM48</accession>
<dbReference type="EMBL" id="JAFVMH010000004">
    <property type="protein sequence ID" value="MBO1325365.1"/>
    <property type="molecule type" value="Genomic_DNA"/>
</dbReference>
<reference evidence="1" key="1">
    <citation type="submission" date="2021-03" db="EMBL/GenBank/DDBJ databases">
        <title>The complete genome sequence of Acetobacter sp. TBRC 12339.</title>
        <authorList>
            <person name="Charoenyingcharoen P."/>
            <person name="Yukphan P."/>
        </authorList>
    </citation>
    <scope>NUCLEOTIDE SEQUENCE</scope>
    <source>
        <strain evidence="1">TBRC 12339</strain>
    </source>
</reference>
<name>A0A939HM48_9PROT</name>
<proteinExistence type="predicted"/>
<keyword evidence="2" id="KW-1185">Reference proteome</keyword>
<evidence type="ECO:0000313" key="1">
    <source>
        <dbReference type="EMBL" id="MBO1325365.1"/>
    </source>
</evidence>
<comment type="caution">
    <text evidence="1">The sequence shown here is derived from an EMBL/GenBank/DDBJ whole genome shotgun (WGS) entry which is preliminary data.</text>
</comment>
<dbReference type="Proteomes" id="UP000664073">
    <property type="component" value="Unassembled WGS sequence"/>
</dbReference>
<gene>
    <name evidence="1" type="ORF">J2D77_09415</name>
</gene>
<organism evidence="1 2">
    <name type="scientific">Acetobacter garciniae</name>
    <dbReference type="NCBI Taxonomy" id="2817435"/>
    <lineage>
        <taxon>Bacteria</taxon>
        <taxon>Pseudomonadati</taxon>
        <taxon>Pseudomonadota</taxon>
        <taxon>Alphaproteobacteria</taxon>
        <taxon>Acetobacterales</taxon>
        <taxon>Acetobacteraceae</taxon>
        <taxon>Acetobacter</taxon>
    </lineage>
</organism>
<evidence type="ECO:0000313" key="2">
    <source>
        <dbReference type="Proteomes" id="UP000664073"/>
    </source>
</evidence>
<sequence>MKRSVAVHARHLIPPEPFRKARVVIERHSAGLPDYDNVVAGAKRLLDCLTTPKVLHVRTPGARPVIRNKRGLGFIVDDSPKHIIYEVHSIKCARHEQRTVVTITEIVG</sequence>
<protein>
    <submittedName>
        <fullName evidence="1">Uncharacterized protein</fullName>
    </submittedName>
</protein>
<dbReference type="AlphaFoldDB" id="A0A939HM48"/>
<dbReference type="RefSeq" id="WP_207846039.1">
    <property type="nucleotide sequence ID" value="NZ_JAFVMH010000004.1"/>
</dbReference>